<name>G7E7D9_MIXOS</name>
<accession>G7E7D9</accession>
<dbReference type="AlphaFoldDB" id="G7E7D9"/>
<feature type="chain" id="PRO_5009955875" description="Hydrophobin" evidence="1">
    <location>
        <begin position="19"/>
        <end position="67"/>
    </location>
</feature>
<gene>
    <name evidence="2" type="primary">Mo05437</name>
    <name evidence="2" type="ORF">E5Q_05437</name>
</gene>
<organism evidence="2 3">
    <name type="scientific">Mixia osmundae (strain CBS 9802 / IAM 14324 / JCM 22182 / KY 12970)</name>
    <dbReference type="NCBI Taxonomy" id="764103"/>
    <lineage>
        <taxon>Eukaryota</taxon>
        <taxon>Fungi</taxon>
        <taxon>Dikarya</taxon>
        <taxon>Basidiomycota</taxon>
        <taxon>Pucciniomycotina</taxon>
        <taxon>Mixiomycetes</taxon>
        <taxon>Mixiales</taxon>
        <taxon>Mixiaceae</taxon>
        <taxon>Mixia</taxon>
    </lineage>
</organism>
<dbReference type="RefSeq" id="XP_014567493.1">
    <property type="nucleotide sequence ID" value="XM_014712007.1"/>
</dbReference>
<reference evidence="2 3" key="1">
    <citation type="journal article" date="2011" name="J. Gen. Appl. Microbiol.">
        <title>Draft genome sequencing of the enigmatic basidiomycete Mixia osmundae.</title>
        <authorList>
            <person name="Nishida H."/>
            <person name="Nagatsuka Y."/>
            <person name="Sugiyama J."/>
        </authorList>
    </citation>
    <scope>NUCLEOTIDE SEQUENCE [LARGE SCALE GENOMIC DNA]</scope>
    <source>
        <strain evidence="3">CBS 9802 / IAM 14324 / JCM 22182 / KY 12970</strain>
    </source>
</reference>
<evidence type="ECO:0000256" key="1">
    <source>
        <dbReference type="SAM" id="SignalP"/>
    </source>
</evidence>
<dbReference type="Proteomes" id="UP000009131">
    <property type="component" value="Unassembled WGS sequence"/>
</dbReference>
<dbReference type="EMBL" id="BABT02000164">
    <property type="protein sequence ID" value="GAA98749.1"/>
    <property type="molecule type" value="Genomic_DNA"/>
</dbReference>
<protein>
    <recommendedName>
        <fullName evidence="4">Hydrophobin</fullName>
    </recommendedName>
</protein>
<keyword evidence="3" id="KW-1185">Reference proteome</keyword>
<dbReference type="HOGENOM" id="CLU_2812968_0_0_1"/>
<evidence type="ECO:0000313" key="3">
    <source>
        <dbReference type="Proteomes" id="UP000009131"/>
    </source>
</evidence>
<comment type="caution">
    <text evidence="2">The sequence shown here is derived from an EMBL/GenBank/DDBJ whole genome shotgun (WGS) entry which is preliminary data.</text>
</comment>
<evidence type="ECO:0008006" key="4">
    <source>
        <dbReference type="Google" id="ProtNLM"/>
    </source>
</evidence>
<keyword evidence="1" id="KW-0732">Signal</keyword>
<proteinExistence type="predicted"/>
<dbReference type="InParanoid" id="G7E7D9"/>
<sequence>MKYSFTAMIALFVAVAIAAPAPQIIGGSGSVGSVSGFSSVDGLPPVGGSVTGGTLNGLPTPPVGVFV</sequence>
<reference evidence="2 3" key="2">
    <citation type="journal article" date="2012" name="Open Biol.">
        <title>Characteristics of nucleosomes and linker DNA regions on the genome of the basidiomycete Mixia osmundae revealed by mono- and dinucleosome mapping.</title>
        <authorList>
            <person name="Nishida H."/>
            <person name="Kondo S."/>
            <person name="Matsumoto T."/>
            <person name="Suzuki Y."/>
            <person name="Yoshikawa H."/>
            <person name="Taylor T.D."/>
            <person name="Sugiyama J."/>
        </authorList>
    </citation>
    <scope>NUCLEOTIDE SEQUENCE [LARGE SCALE GENOMIC DNA]</scope>
    <source>
        <strain evidence="3">CBS 9802 / IAM 14324 / JCM 22182 / KY 12970</strain>
    </source>
</reference>
<evidence type="ECO:0000313" key="2">
    <source>
        <dbReference type="EMBL" id="GAA98749.1"/>
    </source>
</evidence>
<feature type="signal peptide" evidence="1">
    <location>
        <begin position="1"/>
        <end position="18"/>
    </location>
</feature>